<evidence type="ECO:0000256" key="4">
    <source>
        <dbReference type="ARBA" id="ARBA00012153"/>
    </source>
</evidence>
<feature type="binding site" evidence="12">
    <location>
        <begin position="33"/>
        <end position="34"/>
    </location>
    <ligand>
        <name>D-ribulose 5-phosphate</name>
        <dbReference type="ChEBI" id="CHEBI:58121"/>
    </ligand>
</feature>
<dbReference type="NCBIfam" id="TIGR00506">
    <property type="entry name" value="ribB"/>
    <property type="match status" value="1"/>
</dbReference>
<evidence type="ECO:0000256" key="8">
    <source>
        <dbReference type="ARBA" id="ARBA00022842"/>
    </source>
</evidence>
<evidence type="ECO:0000256" key="9">
    <source>
        <dbReference type="ARBA" id="ARBA00023211"/>
    </source>
</evidence>
<keyword evidence="6 12" id="KW-0686">Riboflavin biosynthesis</keyword>
<dbReference type="GO" id="GO:0009231">
    <property type="term" value="P:riboflavin biosynthetic process"/>
    <property type="evidence" value="ECO:0007669"/>
    <property type="project" value="UniProtKB-UniRule"/>
</dbReference>
<gene>
    <name evidence="12" type="primary">ribB</name>
    <name evidence="14" type="ORF">BGP80_00460</name>
</gene>
<comment type="function">
    <text evidence="1 12 13">Catalyzes the conversion of D-ribulose 5-phosphate to formate and 3,4-dihydroxy-2-butanone 4-phosphate.</text>
</comment>
<keyword evidence="7 12" id="KW-0479">Metal-binding</keyword>
<dbReference type="EMBL" id="MIND01000018">
    <property type="protein sequence ID" value="POF86493.1"/>
    <property type="molecule type" value="Genomic_DNA"/>
</dbReference>
<feature type="binding site" evidence="12">
    <location>
        <position position="34"/>
    </location>
    <ligand>
        <name>Mg(2+)</name>
        <dbReference type="ChEBI" id="CHEBI:18420"/>
        <label>1</label>
    </ligand>
</feature>
<dbReference type="Gene3D" id="3.90.870.10">
    <property type="entry name" value="DHBP synthase"/>
    <property type="match status" value="1"/>
</dbReference>
<dbReference type="PANTHER" id="PTHR21327">
    <property type="entry name" value="GTP CYCLOHYDROLASE II-RELATED"/>
    <property type="match status" value="1"/>
</dbReference>
<dbReference type="HAMAP" id="MF_00180">
    <property type="entry name" value="RibB"/>
    <property type="match status" value="1"/>
</dbReference>
<evidence type="ECO:0000256" key="10">
    <source>
        <dbReference type="ARBA" id="ARBA00023239"/>
    </source>
</evidence>
<evidence type="ECO:0000256" key="13">
    <source>
        <dbReference type="RuleBase" id="RU003843"/>
    </source>
</evidence>
<comment type="caution">
    <text evidence="14">The sequence shown here is derived from an EMBL/GenBank/DDBJ whole genome shotgun (WGS) entry which is preliminary data.</text>
</comment>
<keyword evidence="8 12" id="KW-0460">Magnesium</keyword>
<dbReference type="FunFam" id="3.90.870.10:FF:000002">
    <property type="entry name" value="3,4-dihydroxy-2-butanone 4-phosphate synthase"/>
    <property type="match status" value="1"/>
</dbReference>
<evidence type="ECO:0000256" key="2">
    <source>
        <dbReference type="ARBA" id="ARBA00004904"/>
    </source>
</evidence>
<dbReference type="GO" id="GO:0008686">
    <property type="term" value="F:3,4-dihydroxy-2-butanone-4-phosphate synthase activity"/>
    <property type="evidence" value="ECO:0007669"/>
    <property type="project" value="UniProtKB-UniRule"/>
</dbReference>
<accession>A0A2S3W6H8</accession>
<protein>
    <recommendedName>
        <fullName evidence="5 12">3,4-dihydroxy-2-butanone 4-phosphate synthase</fullName>
        <shortName evidence="12 13">DHBP synthase</shortName>
        <ecNumber evidence="4 12">4.1.99.12</ecNumber>
    </recommendedName>
</protein>
<dbReference type="Proteomes" id="UP000237194">
    <property type="component" value="Unassembled WGS sequence"/>
</dbReference>
<evidence type="ECO:0000256" key="7">
    <source>
        <dbReference type="ARBA" id="ARBA00022723"/>
    </source>
</evidence>
<evidence type="ECO:0000256" key="3">
    <source>
        <dbReference type="ARBA" id="ARBA00011738"/>
    </source>
</evidence>
<comment type="cofactor">
    <cofactor evidence="12 13">
        <name>Mg(2+)</name>
        <dbReference type="ChEBI" id="CHEBI:18420"/>
    </cofactor>
    <cofactor evidence="12 13">
        <name>Mn(2+)</name>
        <dbReference type="ChEBI" id="CHEBI:29035"/>
    </cofactor>
    <text evidence="12 13">Binds 2 divalent metal cations per subunit. Magnesium or manganese.</text>
</comment>
<feature type="binding site" evidence="12">
    <location>
        <begin position="146"/>
        <end position="150"/>
    </location>
    <ligand>
        <name>D-ribulose 5-phosphate</name>
        <dbReference type="ChEBI" id="CHEBI:58121"/>
    </ligand>
</feature>
<name>A0A2S3W6H8_PSEPU</name>
<evidence type="ECO:0000256" key="5">
    <source>
        <dbReference type="ARBA" id="ARBA00018836"/>
    </source>
</evidence>
<dbReference type="AlphaFoldDB" id="A0A2S3W6H8"/>
<comment type="subunit">
    <text evidence="3 12 13">Homodimer.</text>
</comment>
<dbReference type="SUPFAM" id="SSF55821">
    <property type="entry name" value="YrdC/RibB"/>
    <property type="match status" value="1"/>
</dbReference>
<comment type="similarity">
    <text evidence="11 12 13">Belongs to the DHBP synthase family.</text>
</comment>
<evidence type="ECO:0000313" key="14">
    <source>
        <dbReference type="EMBL" id="POF86493.1"/>
    </source>
</evidence>
<dbReference type="InterPro" id="IPR017945">
    <property type="entry name" value="DHBP_synth_RibB-like_a/b_dom"/>
</dbReference>
<proteinExistence type="inferred from homology"/>
<dbReference type="RefSeq" id="WP_103435126.1">
    <property type="nucleotide sequence ID" value="NZ_MIND01000018.1"/>
</dbReference>
<evidence type="ECO:0000313" key="15">
    <source>
        <dbReference type="Proteomes" id="UP000237194"/>
    </source>
</evidence>
<comment type="pathway">
    <text evidence="2 12 13">Cofactor biosynthesis; riboflavin biosynthesis; 2-hydroxy-3-oxobutyl phosphate from D-ribulose 5-phosphate: step 1/1.</text>
</comment>
<reference evidence="14 15" key="2">
    <citation type="submission" date="2018-03" db="EMBL/GenBank/DDBJ databases">
        <title>Draft genome of Pseudomonas putida strain KT-27.</title>
        <authorList>
            <person name="Yoshizawa S."/>
            <person name="Khan N.H."/>
            <person name="Nishimura M."/>
            <person name="Chiura H.X."/>
            <person name="Ogura Y."/>
            <person name="Hayashi T."/>
            <person name="Kogure K."/>
        </authorList>
    </citation>
    <scope>NUCLEOTIDE SEQUENCE [LARGE SCALE GENOMIC DNA]</scope>
    <source>
        <strain evidence="14 15">KT-27</strain>
    </source>
</reference>
<feature type="binding site" evidence="12">
    <location>
        <position position="38"/>
    </location>
    <ligand>
        <name>D-ribulose 5-phosphate</name>
        <dbReference type="ChEBI" id="CHEBI:58121"/>
    </ligand>
</feature>
<dbReference type="Pfam" id="PF00926">
    <property type="entry name" value="DHBP_synthase"/>
    <property type="match status" value="1"/>
</dbReference>
<evidence type="ECO:0000256" key="1">
    <source>
        <dbReference type="ARBA" id="ARBA00002284"/>
    </source>
</evidence>
<dbReference type="InterPro" id="IPR000422">
    <property type="entry name" value="DHBP_synthase_RibB"/>
</dbReference>
<dbReference type="EC" id="4.1.99.12" evidence="4 12"/>
<evidence type="ECO:0000256" key="11">
    <source>
        <dbReference type="ARBA" id="ARBA00060730"/>
    </source>
</evidence>
<organism evidence="14 15">
    <name type="scientific">Pseudomonas putida</name>
    <name type="common">Arthrobacter siderocapsulatus</name>
    <dbReference type="NCBI Taxonomy" id="303"/>
    <lineage>
        <taxon>Bacteria</taxon>
        <taxon>Pseudomonadati</taxon>
        <taxon>Pseudomonadota</taxon>
        <taxon>Gammaproteobacteria</taxon>
        <taxon>Pseudomonadales</taxon>
        <taxon>Pseudomonadaceae</taxon>
        <taxon>Pseudomonas</taxon>
    </lineage>
</organism>
<dbReference type="GO" id="GO:0000287">
    <property type="term" value="F:magnesium ion binding"/>
    <property type="evidence" value="ECO:0007669"/>
    <property type="project" value="UniProtKB-UniRule"/>
</dbReference>
<keyword evidence="10 12" id="KW-0456">Lyase</keyword>
<evidence type="ECO:0000256" key="12">
    <source>
        <dbReference type="HAMAP-Rule" id="MF_00180"/>
    </source>
</evidence>
<comment type="catalytic activity">
    <reaction evidence="12 13">
        <text>D-ribulose 5-phosphate = (2S)-2-hydroxy-3-oxobutyl phosphate + formate + H(+)</text>
        <dbReference type="Rhea" id="RHEA:18457"/>
        <dbReference type="ChEBI" id="CHEBI:15378"/>
        <dbReference type="ChEBI" id="CHEBI:15740"/>
        <dbReference type="ChEBI" id="CHEBI:58121"/>
        <dbReference type="ChEBI" id="CHEBI:58830"/>
        <dbReference type="EC" id="4.1.99.12"/>
    </reaction>
</comment>
<feature type="binding site" evidence="12">
    <location>
        <position position="34"/>
    </location>
    <ligand>
        <name>Mg(2+)</name>
        <dbReference type="ChEBI" id="CHEBI:18420"/>
        <label>2</label>
    </ligand>
</feature>
<dbReference type="UniPathway" id="UPA00275">
    <property type="reaction ID" value="UER00399"/>
</dbReference>
<feature type="site" description="Essential for catalytic activity" evidence="12">
    <location>
        <position position="170"/>
    </location>
</feature>
<sequence length="216" mass="23130">MSPKHQQQFPNVAAALAAFRAGRPVLLLDDNDREDEADIIAAAENISLQTMAMMIRDCSGIVCLCLDEATVDALELAPMVKNNQARHGTGFTVTIEAAEGITTGVSAHDRITTIQAALSSSAEQRHIVSPGHVFPLRARNGGVLTRRGHTEGTVDLARLAGLRPAGVLCELMNPDGSMARGEQVALYARENSMPMLTIEELAQYRVALTQMEAVAV</sequence>
<dbReference type="GO" id="GO:0005829">
    <property type="term" value="C:cytosol"/>
    <property type="evidence" value="ECO:0007669"/>
    <property type="project" value="TreeGrafter"/>
</dbReference>
<feature type="site" description="Essential for catalytic activity" evidence="12">
    <location>
        <position position="132"/>
    </location>
</feature>
<feature type="binding site" evidence="12">
    <location>
        <position position="149"/>
    </location>
    <ligand>
        <name>Mg(2+)</name>
        <dbReference type="ChEBI" id="CHEBI:18420"/>
        <label>2</label>
    </ligand>
</feature>
<evidence type="ECO:0000256" key="6">
    <source>
        <dbReference type="ARBA" id="ARBA00022619"/>
    </source>
</evidence>
<reference evidence="14 15" key="1">
    <citation type="submission" date="2016-08" db="EMBL/GenBank/DDBJ databases">
        <authorList>
            <person name="Seilhamer J.J."/>
        </authorList>
    </citation>
    <scope>NUCLEOTIDE SEQUENCE [LARGE SCALE GENOMIC DNA]</scope>
    <source>
        <strain evidence="14 15">KT-27</strain>
    </source>
</reference>
<dbReference type="GO" id="GO:0030145">
    <property type="term" value="F:manganese ion binding"/>
    <property type="evidence" value="ECO:0007669"/>
    <property type="project" value="UniProtKB-UniRule"/>
</dbReference>
<dbReference type="PANTHER" id="PTHR21327:SF38">
    <property type="entry name" value="3,4-DIHYDROXY-2-BUTANONE 4-PHOSPHATE SYNTHASE"/>
    <property type="match status" value="1"/>
</dbReference>
<keyword evidence="9 12" id="KW-0464">Manganese</keyword>